<dbReference type="PANTHER" id="PTHR43784:SF2">
    <property type="entry name" value="GDSL-LIKE LIPASE_ACYLHYDROLASE, PUTATIVE (AFU_ORTHOLOGUE AFUA_2G00820)-RELATED"/>
    <property type="match status" value="1"/>
</dbReference>
<gene>
    <name evidence="3" type="ORF">GCM10011398_33060</name>
</gene>
<dbReference type="GO" id="GO:0016787">
    <property type="term" value="F:hydrolase activity"/>
    <property type="evidence" value="ECO:0007669"/>
    <property type="project" value="UniProtKB-KW"/>
</dbReference>
<proteinExistence type="predicted"/>
<dbReference type="AlphaFoldDB" id="A0A917HMV5"/>
<dbReference type="InterPro" id="IPR036514">
    <property type="entry name" value="SGNH_hydro_sf"/>
</dbReference>
<feature type="transmembrane region" description="Helical" evidence="1">
    <location>
        <begin position="6"/>
        <end position="26"/>
    </location>
</feature>
<protein>
    <submittedName>
        <fullName evidence="3">SGNH hydrolase</fullName>
    </submittedName>
</protein>
<dbReference type="InterPro" id="IPR053140">
    <property type="entry name" value="GDSL_Rv0518-like"/>
</dbReference>
<dbReference type="SUPFAM" id="SSF52266">
    <property type="entry name" value="SGNH hydrolase"/>
    <property type="match status" value="1"/>
</dbReference>
<evidence type="ECO:0000256" key="1">
    <source>
        <dbReference type="SAM" id="Phobius"/>
    </source>
</evidence>
<evidence type="ECO:0000259" key="2">
    <source>
        <dbReference type="Pfam" id="PF13472"/>
    </source>
</evidence>
<dbReference type="Pfam" id="PF13472">
    <property type="entry name" value="Lipase_GDSL_2"/>
    <property type="match status" value="1"/>
</dbReference>
<keyword evidence="4" id="KW-1185">Reference proteome</keyword>
<keyword evidence="1" id="KW-0472">Membrane</keyword>
<keyword evidence="3" id="KW-0378">Hydrolase</keyword>
<name>A0A917HMV5_9BACI</name>
<dbReference type="EMBL" id="BMFR01000018">
    <property type="protein sequence ID" value="GGG84751.1"/>
    <property type="molecule type" value="Genomic_DNA"/>
</dbReference>
<dbReference type="Gene3D" id="3.40.50.1110">
    <property type="entry name" value="SGNH hydrolase"/>
    <property type="match status" value="1"/>
</dbReference>
<accession>A0A917HMV5</accession>
<organism evidence="3 4">
    <name type="scientific">Virgibacillus oceani</name>
    <dbReference type="NCBI Taxonomy" id="1479511"/>
    <lineage>
        <taxon>Bacteria</taxon>
        <taxon>Bacillati</taxon>
        <taxon>Bacillota</taxon>
        <taxon>Bacilli</taxon>
        <taxon>Bacillales</taxon>
        <taxon>Bacillaceae</taxon>
        <taxon>Virgibacillus</taxon>
    </lineage>
</organism>
<dbReference type="Proteomes" id="UP000622860">
    <property type="component" value="Unassembled WGS sequence"/>
</dbReference>
<comment type="caution">
    <text evidence="3">The sequence shown here is derived from an EMBL/GenBank/DDBJ whole genome shotgun (WGS) entry which is preliminary data.</text>
</comment>
<sequence length="409" mass="45624">MKRVLYVMIAIVIILIFIVFGVREWIASNDKKQINGNWTGAWNASMQAPYEDGISQKGFENRTVRQIIHPHLDGKKMRIRLSNTFGKDPLSIEEIHVAVSKSGSEIVPGTDQQVTFGGDQSVTIPPGKEKFSDPISFKVNRGKNLAVSLYVSDETGPATWHPHSMQTTYISNGNHVSDANTEAFKTNEEAWFWLAGVDVMPDPSVNGAIVVMGSSIANGNHSTVNANHRWPDYLAKRLKQENAATKMSVLNAGISANQLINSEPDKGENALARLERDVFSQTGVKAVILHQGLNDIRHHPDYGAEKIIERMKQIIKATHEQGLKIYGGTLTPFKDSGMYTEKGEKTRQEVNHWIRNKAEFDGVIDFDKALRDPKDPKRYLSKYDAGDHLHPNDAGYKKMAEAIDLSSFK</sequence>
<dbReference type="CDD" id="cd01830">
    <property type="entry name" value="XynE_like"/>
    <property type="match status" value="1"/>
</dbReference>
<reference evidence="3" key="2">
    <citation type="submission" date="2020-09" db="EMBL/GenBank/DDBJ databases">
        <authorList>
            <person name="Sun Q."/>
            <person name="Zhou Y."/>
        </authorList>
    </citation>
    <scope>NUCLEOTIDE SEQUENCE</scope>
    <source>
        <strain evidence="3">CGMCC 1.12754</strain>
    </source>
</reference>
<keyword evidence="1" id="KW-1133">Transmembrane helix</keyword>
<feature type="domain" description="SGNH hydrolase-type esterase" evidence="2">
    <location>
        <begin position="212"/>
        <end position="397"/>
    </location>
</feature>
<evidence type="ECO:0000313" key="4">
    <source>
        <dbReference type="Proteomes" id="UP000622860"/>
    </source>
</evidence>
<keyword evidence="1" id="KW-0812">Transmembrane</keyword>
<dbReference type="PANTHER" id="PTHR43784">
    <property type="entry name" value="GDSL-LIKE LIPASE/ACYLHYDROLASE, PUTATIVE (AFU_ORTHOLOGUE AFUA_2G00820)-RELATED"/>
    <property type="match status" value="1"/>
</dbReference>
<dbReference type="RefSeq" id="WP_188456471.1">
    <property type="nucleotide sequence ID" value="NZ_BMFR01000018.1"/>
</dbReference>
<evidence type="ECO:0000313" key="3">
    <source>
        <dbReference type="EMBL" id="GGG84751.1"/>
    </source>
</evidence>
<reference evidence="3" key="1">
    <citation type="journal article" date="2014" name="Int. J. Syst. Evol. Microbiol.">
        <title>Complete genome sequence of Corynebacterium casei LMG S-19264T (=DSM 44701T), isolated from a smear-ripened cheese.</title>
        <authorList>
            <consortium name="US DOE Joint Genome Institute (JGI-PGF)"/>
            <person name="Walter F."/>
            <person name="Albersmeier A."/>
            <person name="Kalinowski J."/>
            <person name="Ruckert C."/>
        </authorList>
    </citation>
    <scope>NUCLEOTIDE SEQUENCE</scope>
    <source>
        <strain evidence="3">CGMCC 1.12754</strain>
    </source>
</reference>
<dbReference type="InterPro" id="IPR013830">
    <property type="entry name" value="SGNH_hydro"/>
</dbReference>